<dbReference type="Proteomes" id="UP000325243">
    <property type="component" value="Unassembled WGS sequence"/>
</dbReference>
<evidence type="ECO:0000313" key="6">
    <source>
        <dbReference type="Proteomes" id="UP000325243"/>
    </source>
</evidence>
<feature type="domain" description="Lsr2 dimerization" evidence="3">
    <location>
        <begin position="1"/>
        <end position="57"/>
    </location>
</feature>
<proteinExistence type="predicted"/>
<feature type="compositionally biased region" description="Basic residues" evidence="2">
    <location>
        <begin position="54"/>
        <end position="64"/>
    </location>
</feature>
<evidence type="ECO:0000256" key="1">
    <source>
        <dbReference type="ARBA" id="ARBA00023125"/>
    </source>
</evidence>
<keyword evidence="1" id="KW-0238">DNA-binding</keyword>
<dbReference type="InterPro" id="IPR055370">
    <property type="entry name" value="Lsr2_DNA-bd"/>
</dbReference>
<evidence type="ECO:0000313" key="5">
    <source>
        <dbReference type="EMBL" id="TYL54480.1"/>
    </source>
</evidence>
<organism evidence="5 6">
    <name type="scientific">Agromyces mariniharenae</name>
    <dbReference type="NCBI Taxonomy" id="2604423"/>
    <lineage>
        <taxon>Bacteria</taxon>
        <taxon>Bacillati</taxon>
        <taxon>Actinomycetota</taxon>
        <taxon>Actinomycetes</taxon>
        <taxon>Micrococcales</taxon>
        <taxon>Microbacteriaceae</taxon>
        <taxon>Agromyces</taxon>
    </lineage>
</organism>
<evidence type="ECO:0000256" key="2">
    <source>
        <dbReference type="SAM" id="MobiDB-lite"/>
    </source>
</evidence>
<gene>
    <name evidence="5" type="ORF">FYC51_13135</name>
</gene>
<dbReference type="Gene3D" id="3.30.60.230">
    <property type="entry name" value="Lsr2, dimerization domain"/>
    <property type="match status" value="1"/>
</dbReference>
<accession>A0A5S4VCW4</accession>
<dbReference type="EMBL" id="VSSB01000001">
    <property type="protein sequence ID" value="TYL54480.1"/>
    <property type="molecule type" value="Genomic_DNA"/>
</dbReference>
<name>A0A5S4VCW4_9MICO</name>
<dbReference type="RefSeq" id="WP_148734012.1">
    <property type="nucleotide sequence ID" value="NZ_VSSB01000001.1"/>
</dbReference>
<dbReference type="InterPro" id="IPR042261">
    <property type="entry name" value="Lsr2-like_dimerization"/>
</dbReference>
<dbReference type="GO" id="GO:0016746">
    <property type="term" value="F:acyltransferase activity"/>
    <property type="evidence" value="ECO:0007669"/>
    <property type="project" value="InterPro"/>
</dbReference>
<feature type="region of interest" description="Disordered" evidence="2">
    <location>
        <begin position="54"/>
        <end position="78"/>
    </location>
</feature>
<evidence type="ECO:0000259" key="4">
    <source>
        <dbReference type="Pfam" id="PF23359"/>
    </source>
</evidence>
<dbReference type="InterPro" id="IPR024412">
    <property type="entry name" value="Lsr2_dim_dom"/>
</dbReference>
<protein>
    <submittedName>
        <fullName evidence="5">Lsr2 family protein</fullName>
    </submittedName>
</protein>
<dbReference type="AlphaFoldDB" id="A0A5S4VCW4"/>
<dbReference type="InterPro" id="IPR036625">
    <property type="entry name" value="E3-bd_dom_sf"/>
</dbReference>
<reference evidence="5 6" key="1">
    <citation type="submission" date="2019-08" db="EMBL/GenBank/DDBJ databases">
        <authorList>
            <person name="Hu J."/>
        </authorList>
    </citation>
    <scope>NUCLEOTIDE SEQUENCE [LARGE SCALE GENOMIC DNA]</scope>
    <source>
        <strain evidence="5 6">NEAU-184</strain>
    </source>
</reference>
<sequence>MSKKTIVTLVDDLDGTDAAETIAFAVDGAAYEIDLSADNAAALRATFEPYVKAGRRTSASRRGGRSSSAGSGGATPKEIRAWAADNGVDVPARGRIPAGVHEQYLAAKH</sequence>
<dbReference type="GO" id="GO:0003677">
    <property type="term" value="F:DNA binding"/>
    <property type="evidence" value="ECO:0007669"/>
    <property type="project" value="UniProtKB-KW"/>
</dbReference>
<dbReference type="Pfam" id="PF23359">
    <property type="entry name" value="Lsr2_DNA-bd"/>
    <property type="match status" value="1"/>
</dbReference>
<dbReference type="Gene3D" id="4.10.320.10">
    <property type="entry name" value="E3-binding domain"/>
    <property type="match status" value="1"/>
</dbReference>
<keyword evidence="6" id="KW-1185">Reference proteome</keyword>
<comment type="caution">
    <text evidence="5">The sequence shown here is derived from an EMBL/GenBank/DDBJ whole genome shotgun (WGS) entry which is preliminary data.</text>
</comment>
<feature type="domain" description="Lsr2 DNA-binding" evidence="4">
    <location>
        <begin position="73"/>
        <end position="107"/>
    </location>
</feature>
<dbReference type="Pfam" id="PF11774">
    <property type="entry name" value="Lsr2"/>
    <property type="match status" value="1"/>
</dbReference>
<evidence type="ECO:0000259" key="3">
    <source>
        <dbReference type="Pfam" id="PF11774"/>
    </source>
</evidence>